<dbReference type="Pfam" id="PF13328">
    <property type="entry name" value="HD_4"/>
    <property type="match status" value="1"/>
</dbReference>
<protein>
    <submittedName>
        <fullName evidence="1">HD domain-containing protein</fullName>
    </submittedName>
</protein>
<dbReference type="RefSeq" id="WP_121160627.1">
    <property type="nucleotide sequence ID" value="NZ_RBKT01000001.1"/>
</dbReference>
<dbReference type="PANTHER" id="PTHR46246:SF1">
    <property type="entry name" value="GUANOSINE-3',5'-BIS(DIPHOSPHATE) 3'-PYROPHOSPHOHYDROLASE MESH1"/>
    <property type="match status" value="1"/>
</dbReference>
<sequence>MNDRPIPTVADADRLAEAAHRGQVDKAGNPYIDHPRAVAKELYVHGDNAVMAGLLHDVVEDTNITLDDLRVAGYPEEVVAAVDSVTRRPDEPYMDLIRRAAANPLGRLIKLADNRHNSDPERLALLDPEQAAWFRQKYAKARLVLLAGEATP</sequence>
<organism evidence="1 2">
    <name type="scientific">Micromonospora pisi</name>
    <dbReference type="NCBI Taxonomy" id="589240"/>
    <lineage>
        <taxon>Bacteria</taxon>
        <taxon>Bacillati</taxon>
        <taxon>Actinomycetota</taxon>
        <taxon>Actinomycetes</taxon>
        <taxon>Micromonosporales</taxon>
        <taxon>Micromonosporaceae</taxon>
        <taxon>Micromonospora</taxon>
    </lineage>
</organism>
<evidence type="ECO:0000313" key="1">
    <source>
        <dbReference type="EMBL" id="RKR92669.1"/>
    </source>
</evidence>
<name>A0A495JWW9_9ACTN</name>
<keyword evidence="2" id="KW-1185">Reference proteome</keyword>
<dbReference type="EMBL" id="RBKT01000001">
    <property type="protein sequence ID" value="RKR92669.1"/>
    <property type="molecule type" value="Genomic_DNA"/>
</dbReference>
<accession>A0A495JWW9</accession>
<dbReference type="GO" id="GO:0008893">
    <property type="term" value="F:guanosine-3',5'-bis(diphosphate) 3'-diphosphatase activity"/>
    <property type="evidence" value="ECO:0007669"/>
    <property type="project" value="TreeGrafter"/>
</dbReference>
<dbReference type="PANTHER" id="PTHR46246">
    <property type="entry name" value="GUANOSINE-3',5'-BIS(DIPHOSPHATE) 3'-PYROPHOSPHOHYDROLASE MESH1"/>
    <property type="match status" value="1"/>
</dbReference>
<dbReference type="InterPro" id="IPR052194">
    <property type="entry name" value="MESH1"/>
</dbReference>
<reference evidence="1 2" key="1">
    <citation type="submission" date="2018-10" db="EMBL/GenBank/DDBJ databases">
        <title>Sequencing the genomes of 1000 actinobacteria strains.</title>
        <authorList>
            <person name="Klenk H.-P."/>
        </authorList>
    </citation>
    <scope>NUCLEOTIDE SEQUENCE [LARGE SCALE GENOMIC DNA]</scope>
    <source>
        <strain evidence="1 2">DSM 45175</strain>
    </source>
</reference>
<dbReference type="SUPFAM" id="SSF109604">
    <property type="entry name" value="HD-domain/PDEase-like"/>
    <property type="match status" value="1"/>
</dbReference>
<dbReference type="Gene3D" id="1.10.3210.10">
    <property type="entry name" value="Hypothetical protein af1432"/>
    <property type="match status" value="1"/>
</dbReference>
<dbReference type="AlphaFoldDB" id="A0A495JWW9"/>
<evidence type="ECO:0000313" key="2">
    <source>
        <dbReference type="Proteomes" id="UP000277671"/>
    </source>
</evidence>
<comment type="caution">
    <text evidence="1">The sequence shown here is derived from an EMBL/GenBank/DDBJ whole genome shotgun (WGS) entry which is preliminary data.</text>
</comment>
<gene>
    <name evidence="1" type="ORF">BDK92_7145</name>
</gene>
<proteinExistence type="predicted"/>
<dbReference type="Proteomes" id="UP000277671">
    <property type="component" value="Unassembled WGS sequence"/>
</dbReference>
<dbReference type="OrthoDB" id="5186830at2"/>